<dbReference type="InterPro" id="IPR003660">
    <property type="entry name" value="HAMP_dom"/>
</dbReference>
<dbReference type="SMART" id="SM00388">
    <property type="entry name" value="HisKA"/>
    <property type="match status" value="1"/>
</dbReference>
<feature type="transmembrane region" description="Helical" evidence="11">
    <location>
        <begin position="171"/>
        <end position="195"/>
    </location>
</feature>
<evidence type="ECO:0000256" key="1">
    <source>
        <dbReference type="ARBA" id="ARBA00000085"/>
    </source>
</evidence>
<evidence type="ECO:0000259" key="13">
    <source>
        <dbReference type="PROSITE" id="PS50885"/>
    </source>
</evidence>
<comment type="caution">
    <text evidence="14">The sequence shown here is derived from an EMBL/GenBank/DDBJ whole genome shotgun (WGS) entry which is preliminary data.</text>
</comment>
<keyword evidence="4" id="KW-0597">Phosphoprotein</keyword>
<evidence type="ECO:0000256" key="11">
    <source>
        <dbReference type="SAM" id="Phobius"/>
    </source>
</evidence>
<evidence type="ECO:0000256" key="8">
    <source>
        <dbReference type="ARBA" id="ARBA00022989"/>
    </source>
</evidence>
<dbReference type="CDD" id="cd00075">
    <property type="entry name" value="HATPase"/>
    <property type="match status" value="1"/>
</dbReference>
<keyword evidence="5" id="KW-0808">Transferase</keyword>
<feature type="domain" description="Histidine kinase" evidence="12">
    <location>
        <begin position="257"/>
        <end position="465"/>
    </location>
</feature>
<dbReference type="SUPFAM" id="SSF47384">
    <property type="entry name" value="Homodimeric domain of signal transducing histidine kinase"/>
    <property type="match status" value="1"/>
</dbReference>
<gene>
    <name evidence="14" type="ORF">ACFYXQ_35935</name>
</gene>
<dbReference type="InterPro" id="IPR036097">
    <property type="entry name" value="HisK_dim/P_sf"/>
</dbReference>
<feature type="domain" description="HAMP" evidence="13">
    <location>
        <begin position="196"/>
        <end position="249"/>
    </location>
</feature>
<keyword evidence="15" id="KW-1185">Reference proteome</keyword>
<dbReference type="SMART" id="SM00304">
    <property type="entry name" value="HAMP"/>
    <property type="match status" value="1"/>
</dbReference>
<dbReference type="PANTHER" id="PTHR45436:SF5">
    <property type="entry name" value="SENSOR HISTIDINE KINASE TRCS"/>
    <property type="match status" value="1"/>
</dbReference>
<dbReference type="EMBL" id="JBIAQY010000017">
    <property type="protein sequence ID" value="MFF3573166.1"/>
    <property type="molecule type" value="Genomic_DNA"/>
</dbReference>
<protein>
    <recommendedName>
        <fullName evidence="3">histidine kinase</fullName>
        <ecNumber evidence="3">2.7.13.3</ecNumber>
    </recommendedName>
</protein>
<dbReference type="PANTHER" id="PTHR45436">
    <property type="entry name" value="SENSOR HISTIDINE KINASE YKOH"/>
    <property type="match status" value="1"/>
</dbReference>
<keyword evidence="6 11" id="KW-0812">Transmembrane</keyword>
<organism evidence="14 15">
    <name type="scientific">Nocardia jiangxiensis</name>
    <dbReference type="NCBI Taxonomy" id="282685"/>
    <lineage>
        <taxon>Bacteria</taxon>
        <taxon>Bacillati</taxon>
        <taxon>Actinomycetota</taxon>
        <taxon>Actinomycetes</taxon>
        <taxon>Mycobacteriales</taxon>
        <taxon>Nocardiaceae</taxon>
        <taxon>Nocardia</taxon>
    </lineage>
</organism>
<evidence type="ECO:0000256" key="10">
    <source>
        <dbReference type="ARBA" id="ARBA00023136"/>
    </source>
</evidence>
<keyword evidence="8 11" id="KW-1133">Transmembrane helix</keyword>
<comment type="subcellular location">
    <subcellularLocation>
        <location evidence="2">Cell membrane</location>
    </subcellularLocation>
</comment>
<dbReference type="SUPFAM" id="SSF55874">
    <property type="entry name" value="ATPase domain of HSP90 chaperone/DNA topoisomerase II/histidine kinase"/>
    <property type="match status" value="1"/>
</dbReference>
<evidence type="ECO:0000313" key="14">
    <source>
        <dbReference type="EMBL" id="MFF3573166.1"/>
    </source>
</evidence>
<dbReference type="Pfam" id="PF02518">
    <property type="entry name" value="HATPase_c"/>
    <property type="match status" value="1"/>
</dbReference>
<dbReference type="SMART" id="SM00387">
    <property type="entry name" value="HATPase_c"/>
    <property type="match status" value="1"/>
</dbReference>
<evidence type="ECO:0000256" key="4">
    <source>
        <dbReference type="ARBA" id="ARBA00022553"/>
    </source>
</evidence>
<dbReference type="Gene3D" id="3.30.565.10">
    <property type="entry name" value="Histidine kinase-like ATPase, C-terminal domain"/>
    <property type="match status" value="1"/>
</dbReference>
<dbReference type="InterPro" id="IPR050428">
    <property type="entry name" value="TCS_sensor_his_kinase"/>
</dbReference>
<proteinExistence type="predicted"/>
<dbReference type="Pfam" id="PF00672">
    <property type="entry name" value="HAMP"/>
    <property type="match status" value="1"/>
</dbReference>
<evidence type="ECO:0000256" key="2">
    <source>
        <dbReference type="ARBA" id="ARBA00004236"/>
    </source>
</evidence>
<dbReference type="Pfam" id="PF00512">
    <property type="entry name" value="HisKA"/>
    <property type="match status" value="1"/>
</dbReference>
<dbReference type="PROSITE" id="PS50109">
    <property type="entry name" value="HIS_KIN"/>
    <property type="match status" value="1"/>
</dbReference>
<sequence>MAAGWRGSMRSRLSVGIVLLAGIGLLVADTAPVLTLWFYFRHNADSALYQAERTIRAAPGPYVLTAVQQLEPDAFYVAFLSSDGSVTAESVGARVNSRAAKPALPAVVAPGYAQRPIPAAAAGNRTQRYRLLAFDVPPGRSVQSARGAPAEPVARVVVARSLRFDDGVLTWLLGVEIVATVLVLGGIALLSRAVLRVGLRPLRDMATTASAIAAGQLDRRVPVGERQDEAREVGLALNRAFEARERADERLRRFLSDASHELRTPLATIRGWAQTCGHGLAPDRAAVDHAITRIDAEAARMHRLVAAMLQLARLDRVDAASEEPVDLGALAAEAVADVRAIDPDRIVESIVPEHVYVAGDIDQLRRVLQNLLSNALRHTPPEASVSVTVAVTEAGEVALTVADSGPGLDDSAVEQVFERFYRGSGTGGAGLGLSIVREIVEGHGGRIAVRSQNGAVFTATFPRCR</sequence>
<dbReference type="GO" id="GO:0016301">
    <property type="term" value="F:kinase activity"/>
    <property type="evidence" value="ECO:0007669"/>
    <property type="project" value="UniProtKB-KW"/>
</dbReference>
<dbReference type="EC" id="2.7.13.3" evidence="3"/>
<dbReference type="Gene3D" id="1.10.287.130">
    <property type="match status" value="1"/>
</dbReference>
<dbReference type="SUPFAM" id="SSF158472">
    <property type="entry name" value="HAMP domain-like"/>
    <property type="match status" value="1"/>
</dbReference>
<dbReference type="CDD" id="cd00082">
    <property type="entry name" value="HisKA"/>
    <property type="match status" value="1"/>
</dbReference>
<evidence type="ECO:0000256" key="6">
    <source>
        <dbReference type="ARBA" id="ARBA00022692"/>
    </source>
</evidence>
<dbReference type="InterPro" id="IPR003661">
    <property type="entry name" value="HisK_dim/P_dom"/>
</dbReference>
<keyword evidence="9" id="KW-0902">Two-component regulatory system</keyword>
<keyword evidence="7 14" id="KW-0418">Kinase</keyword>
<dbReference type="Proteomes" id="UP001601992">
    <property type="component" value="Unassembled WGS sequence"/>
</dbReference>
<dbReference type="InterPro" id="IPR005467">
    <property type="entry name" value="His_kinase_dom"/>
</dbReference>
<dbReference type="InterPro" id="IPR004358">
    <property type="entry name" value="Sig_transdc_His_kin-like_C"/>
</dbReference>
<dbReference type="PRINTS" id="PR00344">
    <property type="entry name" value="BCTRLSENSOR"/>
</dbReference>
<comment type="catalytic activity">
    <reaction evidence="1">
        <text>ATP + protein L-histidine = ADP + protein N-phospho-L-histidine.</text>
        <dbReference type="EC" id="2.7.13.3"/>
    </reaction>
</comment>
<evidence type="ECO:0000313" key="15">
    <source>
        <dbReference type="Proteomes" id="UP001601992"/>
    </source>
</evidence>
<dbReference type="CDD" id="cd06225">
    <property type="entry name" value="HAMP"/>
    <property type="match status" value="1"/>
</dbReference>
<dbReference type="InterPro" id="IPR003594">
    <property type="entry name" value="HATPase_dom"/>
</dbReference>
<evidence type="ECO:0000256" key="5">
    <source>
        <dbReference type="ARBA" id="ARBA00022679"/>
    </source>
</evidence>
<evidence type="ECO:0000256" key="9">
    <source>
        <dbReference type="ARBA" id="ARBA00023012"/>
    </source>
</evidence>
<accession>A0ABW6SA28</accession>
<reference evidence="14 15" key="1">
    <citation type="submission" date="2024-10" db="EMBL/GenBank/DDBJ databases">
        <title>The Natural Products Discovery Center: Release of the First 8490 Sequenced Strains for Exploring Actinobacteria Biosynthetic Diversity.</title>
        <authorList>
            <person name="Kalkreuter E."/>
            <person name="Kautsar S.A."/>
            <person name="Yang D."/>
            <person name="Bader C.D."/>
            <person name="Teijaro C.N."/>
            <person name="Fluegel L."/>
            <person name="Davis C.M."/>
            <person name="Simpson J.R."/>
            <person name="Lauterbach L."/>
            <person name="Steele A.D."/>
            <person name="Gui C."/>
            <person name="Meng S."/>
            <person name="Li G."/>
            <person name="Viehrig K."/>
            <person name="Ye F."/>
            <person name="Su P."/>
            <person name="Kiefer A.F."/>
            <person name="Nichols A."/>
            <person name="Cepeda A.J."/>
            <person name="Yan W."/>
            <person name="Fan B."/>
            <person name="Jiang Y."/>
            <person name="Adhikari A."/>
            <person name="Zheng C.-J."/>
            <person name="Schuster L."/>
            <person name="Cowan T.M."/>
            <person name="Smanski M.J."/>
            <person name="Chevrette M.G."/>
            <person name="De Carvalho L.P.S."/>
            <person name="Shen B."/>
        </authorList>
    </citation>
    <scope>NUCLEOTIDE SEQUENCE [LARGE SCALE GENOMIC DNA]</scope>
    <source>
        <strain evidence="14 15">NPDC002593</strain>
    </source>
</reference>
<dbReference type="InterPro" id="IPR036890">
    <property type="entry name" value="HATPase_C_sf"/>
</dbReference>
<dbReference type="RefSeq" id="WP_387406308.1">
    <property type="nucleotide sequence ID" value="NZ_JBIAQY010000017.1"/>
</dbReference>
<evidence type="ECO:0000256" key="3">
    <source>
        <dbReference type="ARBA" id="ARBA00012438"/>
    </source>
</evidence>
<name>A0ABW6SA28_9NOCA</name>
<dbReference type="PROSITE" id="PS50885">
    <property type="entry name" value="HAMP"/>
    <property type="match status" value="1"/>
</dbReference>
<keyword evidence="10 11" id="KW-0472">Membrane</keyword>
<evidence type="ECO:0000256" key="7">
    <source>
        <dbReference type="ARBA" id="ARBA00022777"/>
    </source>
</evidence>
<evidence type="ECO:0000259" key="12">
    <source>
        <dbReference type="PROSITE" id="PS50109"/>
    </source>
</evidence>